<feature type="transmembrane region" description="Helical" evidence="5">
    <location>
        <begin position="6"/>
        <end position="35"/>
    </location>
</feature>
<accession>A0ABZ0IQ61</accession>
<evidence type="ECO:0000313" key="6">
    <source>
        <dbReference type="EMBL" id="WOK07129.1"/>
    </source>
</evidence>
<proteinExistence type="inferred from homology"/>
<name>A0ABZ0IQ61_9BACT</name>
<keyword evidence="3 5" id="KW-1133">Transmembrane helix</keyword>
<keyword evidence="7" id="KW-1185">Reference proteome</keyword>
<reference evidence="6 7" key="1">
    <citation type="journal article" date="2023" name="Microbiol. Resour. Announc.">
        <title>Complete Genome Sequence of Imperialibacter roseus strain P4T.</title>
        <authorList>
            <person name="Tizabi D.R."/>
            <person name="Bachvaroff T."/>
            <person name="Hill R.T."/>
        </authorList>
    </citation>
    <scope>NUCLEOTIDE SEQUENCE [LARGE SCALE GENOMIC DNA]</scope>
    <source>
        <strain evidence="6 7">P4T</strain>
    </source>
</reference>
<keyword evidence="5" id="KW-1003">Cell membrane</keyword>
<dbReference type="PANTHER" id="PTHR43701">
    <property type="entry name" value="MEMBRANE TRANSPORTER PROTEIN MJ0441-RELATED"/>
    <property type="match status" value="1"/>
</dbReference>
<dbReference type="Proteomes" id="UP001302349">
    <property type="component" value="Chromosome"/>
</dbReference>
<gene>
    <name evidence="6" type="ORF">RT717_00655</name>
</gene>
<dbReference type="PANTHER" id="PTHR43701:SF2">
    <property type="entry name" value="MEMBRANE TRANSPORTER PROTEIN YJNA-RELATED"/>
    <property type="match status" value="1"/>
</dbReference>
<evidence type="ECO:0000256" key="1">
    <source>
        <dbReference type="ARBA" id="ARBA00004141"/>
    </source>
</evidence>
<feature type="transmembrane region" description="Helical" evidence="5">
    <location>
        <begin position="245"/>
        <end position="263"/>
    </location>
</feature>
<feature type="transmembrane region" description="Helical" evidence="5">
    <location>
        <begin position="214"/>
        <end position="233"/>
    </location>
</feature>
<dbReference type="InterPro" id="IPR002781">
    <property type="entry name" value="TM_pro_TauE-like"/>
</dbReference>
<evidence type="ECO:0000256" key="4">
    <source>
        <dbReference type="ARBA" id="ARBA00023136"/>
    </source>
</evidence>
<feature type="transmembrane region" description="Helical" evidence="5">
    <location>
        <begin position="110"/>
        <end position="128"/>
    </location>
</feature>
<organism evidence="6 7">
    <name type="scientific">Imperialibacter roseus</name>
    <dbReference type="NCBI Taxonomy" id="1324217"/>
    <lineage>
        <taxon>Bacteria</taxon>
        <taxon>Pseudomonadati</taxon>
        <taxon>Bacteroidota</taxon>
        <taxon>Cytophagia</taxon>
        <taxon>Cytophagales</taxon>
        <taxon>Flammeovirgaceae</taxon>
        <taxon>Imperialibacter</taxon>
    </lineage>
</organism>
<dbReference type="EMBL" id="CP136051">
    <property type="protein sequence ID" value="WOK07129.1"/>
    <property type="molecule type" value="Genomic_DNA"/>
</dbReference>
<comment type="similarity">
    <text evidence="5">Belongs to the 4-toluene sulfonate uptake permease (TSUP) (TC 2.A.102) family.</text>
</comment>
<evidence type="ECO:0000256" key="2">
    <source>
        <dbReference type="ARBA" id="ARBA00022692"/>
    </source>
</evidence>
<keyword evidence="4 5" id="KW-0472">Membrane</keyword>
<feature type="transmembrane region" description="Helical" evidence="5">
    <location>
        <begin position="42"/>
        <end position="62"/>
    </location>
</feature>
<dbReference type="InterPro" id="IPR051598">
    <property type="entry name" value="TSUP/Inactive_protease-like"/>
</dbReference>
<dbReference type="Pfam" id="PF01925">
    <property type="entry name" value="TauE"/>
    <property type="match status" value="1"/>
</dbReference>
<protein>
    <recommendedName>
        <fullName evidence="5">Probable membrane transporter protein</fullName>
    </recommendedName>
</protein>
<evidence type="ECO:0000256" key="5">
    <source>
        <dbReference type="RuleBase" id="RU363041"/>
    </source>
</evidence>
<sequence>MIVAGYVAAVFIGLVLGLIGAGGAVLAVPVLVYLFGIDPMLATAYSLFIVGVTSSIGAAIRYKLIIMHLRIAMLFAVPSLTTIFLTRMYVIPAIPPVIFEVGGFQLTKGVMLLSVFAIVMFFSAFSMIRNEQPEEEAGATVITNYFVLVLRNAAIGVLFGLVGAGGGFLIVPALVIVMKLPMKHAIGTSLFIVSINTLLGFLGDVANQAIDWQFLAGFCGISIAGMLFGTFLGKKIDGKHLKKGFGWFVLTMAVLIFAKELFLS</sequence>
<dbReference type="RefSeq" id="WP_317489816.1">
    <property type="nucleotide sequence ID" value="NZ_CP136051.1"/>
</dbReference>
<feature type="transmembrane region" description="Helical" evidence="5">
    <location>
        <begin position="184"/>
        <end position="202"/>
    </location>
</feature>
<feature type="transmembrane region" description="Helical" evidence="5">
    <location>
        <begin position="153"/>
        <end position="177"/>
    </location>
</feature>
<evidence type="ECO:0000256" key="3">
    <source>
        <dbReference type="ARBA" id="ARBA00022989"/>
    </source>
</evidence>
<comment type="subcellular location">
    <subcellularLocation>
        <location evidence="5">Cell membrane</location>
        <topology evidence="5">Multi-pass membrane protein</topology>
    </subcellularLocation>
    <subcellularLocation>
        <location evidence="1">Membrane</location>
        <topology evidence="1">Multi-pass membrane protein</topology>
    </subcellularLocation>
</comment>
<feature type="transmembrane region" description="Helical" evidence="5">
    <location>
        <begin position="68"/>
        <end position="90"/>
    </location>
</feature>
<evidence type="ECO:0000313" key="7">
    <source>
        <dbReference type="Proteomes" id="UP001302349"/>
    </source>
</evidence>
<keyword evidence="2 5" id="KW-0812">Transmembrane</keyword>